<dbReference type="PANTHER" id="PTHR47295">
    <property type="entry name" value="EG45-LIKE DOMAIN CONTAINING PROTEIN 1-RELATED"/>
    <property type="match status" value="1"/>
</dbReference>
<dbReference type="InterPro" id="IPR036908">
    <property type="entry name" value="RlpA-like_sf"/>
</dbReference>
<gene>
    <name evidence="2" type="ORF">LITE_LOCUS21318</name>
</gene>
<reference evidence="2" key="1">
    <citation type="submission" date="2022-08" db="EMBL/GenBank/DDBJ databases">
        <authorList>
            <person name="Gutierrez-Valencia J."/>
        </authorList>
    </citation>
    <scope>NUCLEOTIDE SEQUENCE</scope>
</reference>
<dbReference type="PROSITE" id="PS50842">
    <property type="entry name" value="EXPANSIN_EG45"/>
    <property type="match status" value="1"/>
</dbReference>
<evidence type="ECO:0000313" key="2">
    <source>
        <dbReference type="EMBL" id="CAI0427723.1"/>
    </source>
</evidence>
<organism evidence="2 3">
    <name type="scientific">Linum tenue</name>
    <dbReference type="NCBI Taxonomy" id="586396"/>
    <lineage>
        <taxon>Eukaryota</taxon>
        <taxon>Viridiplantae</taxon>
        <taxon>Streptophyta</taxon>
        <taxon>Embryophyta</taxon>
        <taxon>Tracheophyta</taxon>
        <taxon>Spermatophyta</taxon>
        <taxon>Magnoliopsida</taxon>
        <taxon>eudicotyledons</taxon>
        <taxon>Gunneridae</taxon>
        <taxon>Pentapetalae</taxon>
        <taxon>rosids</taxon>
        <taxon>fabids</taxon>
        <taxon>Malpighiales</taxon>
        <taxon>Linaceae</taxon>
        <taxon>Linum</taxon>
    </lineage>
</organism>
<protein>
    <recommendedName>
        <fullName evidence="1">Expansin-like EG45 domain-containing protein</fullName>
    </recommendedName>
</protein>
<dbReference type="Pfam" id="PF03330">
    <property type="entry name" value="DPBB_1"/>
    <property type="match status" value="1"/>
</dbReference>
<evidence type="ECO:0000259" key="1">
    <source>
        <dbReference type="PROSITE" id="PS50842"/>
    </source>
</evidence>
<dbReference type="SUPFAM" id="SSF50685">
    <property type="entry name" value="Barwin-like endoglucanases"/>
    <property type="match status" value="1"/>
</dbReference>
<dbReference type="GO" id="GO:0009627">
    <property type="term" value="P:systemic acquired resistance"/>
    <property type="evidence" value="ECO:0007669"/>
    <property type="project" value="InterPro"/>
</dbReference>
<dbReference type="InterPro" id="IPR009009">
    <property type="entry name" value="RlpA-like_DPBB"/>
</dbReference>
<dbReference type="CDD" id="cd22269">
    <property type="entry name" value="DPBB_EG45-like"/>
    <property type="match status" value="1"/>
</dbReference>
<dbReference type="InterPro" id="IPR044206">
    <property type="entry name" value="EGC1/2"/>
</dbReference>
<evidence type="ECO:0000313" key="3">
    <source>
        <dbReference type="Proteomes" id="UP001154282"/>
    </source>
</evidence>
<dbReference type="Proteomes" id="UP001154282">
    <property type="component" value="Unassembled WGS sequence"/>
</dbReference>
<comment type="caution">
    <text evidence="2">The sequence shown here is derived from an EMBL/GenBank/DDBJ whole genome shotgun (WGS) entry which is preliminary data.</text>
</comment>
<accession>A0AAV0L3V5</accession>
<dbReference type="GO" id="GO:0048046">
    <property type="term" value="C:apoplast"/>
    <property type="evidence" value="ECO:0007669"/>
    <property type="project" value="InterPro"/>
</dbReference>
<dbReference type="SMART" id="SM00837">
    <property type="entry name" value="DPBB_1"/>
    <property type="match status" value="1"/>
</dbReference>
<dbReference type="EMBL" id="CAMGYJ010000006">
    <property type="protein sequence ID" value="CAI0427723.1"/>
    <property type="molecule type" value="Genomic_DNA"/>
</dbReference>
<sequence>MDPSHQVSNLLITIATIIASLSMLCFTNVADAAQGKAVFHNALTPSACYQYQNRGDMITGVSDKLWDNGNACGRRYRVRCIGAANLAPRSCRTTSGAVIVTVVDLCRNCDGDINLSRAAFNRIADVDAGIVRVQYDAYVNRVSNLYT</sequence>
<feature type="domain" description="Expansin-like EG45" evidence="1">
    <location>
        <begin position="34"/>
        <end position="135"/>
    </location>
</feature>
<dbReference type="InterPro" id="IPR007112">
    <property type="entry name" value="Expansin/allergen_DPBB_dom"/>
</dbReference>
<dbReference type="AlphaFoldDB" id="A0AAV0L3V5"/>
<dbReference type="PANTHER" id="PTHR47295:SF5">
    <property type="entry name" value="EG45-LIKE DOMAIN CONTAINING PROTEIN 2"/>
    <property type="match status" value="1"/>
</dbReference>
<name>A0AAV0L3V5_9ROSI</name>
<proteinExistence type="predicted"/>
<dbReference type="Gene3D" id="2.40.40.10">
    <property type="entry name" value="RlpA-like domain"/>
    <property type="match status" value="1"/>
</dbReference>
<keyword evidence="3" id="KW-1185">Reference proteome</keyword>